<proteinExistence type="predicted"/>
<evidence type="ECO:0000313" key="4">
    <source>
        <dbReference type="Proteomes" id="UP000518266"/>
    </source>
</evidence>
<feature type="signal peptide" evidence="2">
    <location>
        <begin position="1"/>
        <end position="23"/>
    </location>
</feature>
<gene>
    <name evidence="3" type="ORF">F7725_014864</name>
</gene>
<comment type="caution">
    <text evidence="3">The sequence shown here is derived from an EMBL/GenBank/DDBJ whole genome shotgun (WGS) entry which is preliminary data.</text>
</comment>
<reference evidence="3 4" key="1">
    <citation type="submission" date="2020-03" db="EMBL/GenBank/DDBJ databases">
        <title>Dissostichus mawsoni Genome sequencing and assembly.</title>
        <authorList>
            <person name="Park H."/>
        </authorList>
    </citation>
    <scope>NUCLEOTIDE SEQUENCE [LARGE SCALE GENOMIC DNA]</scope>
    <source>
        <strain evidence="3">DM0001</strain>
        <tissue evidence="3">Muscle</tissue>
    </source>
</reference>
<accession>A0A7J5YIS6</accession>
<dbReference type="AlphaFoldDB" id="A0A7J5YIS6"/>
<feature type="region of interest" description="Disordered" evidence="1">
    <location>
        <begin position="61"/>
        <end position="81"/>
    </location>
</feature>
<feature type="chain" id="PRO_5029460572" evidence="2">
    <location>
        <begin position="24"/>
        <end position="81"/>
    </location>
</feature>
<evidence type="ECO:0000256" key="2">
    <source>
        <dbReference type="SAM" id="SignalP"/>
    </source>
</evidence>
<dbReference type="EMBL" id="JAAKFY010000012">
    <property type="protein sequence ID" value="KAF3848367.1"/>
    <property type="molecule type" value="Genomic_DNA"/>
</dbReference>
<keyword evidence="4" id="KW-1185">Reference proteome</keyword>
<evidence type="ECO:0000256" key="1">
    <source>
        <dbReference type="SAM" id="MobiDB-lite"/>
    </source>
</evidence>
<evidence type="ECO:0000313" key="3">
    <source>
        <dbReference type="EMBL" id="KAF3848367.1"/>
    </source>
</evidence>
<name>A0A7J5YIS6_DISMA</name>
<sequence>MGSFPSGALELLFLLLSSSPDSSLLPLLSSSPDSSLLPLLSSSMEVRRLLRGAMASLGRRLDSLERKKEEPEERRGRSLFM</sequence>
<dbReference type="Proteomes" id="UP000518266">
    <property type="component" value="Unassembled WGS sequence"/>
</dbReference>
<keyword evidence="2" id="KW-0732">Signal</keyword>
<protein>
    <submittedName>
        <fullName evidence="3">Uncharacterized protein</fullName>
    </submittedName>
</protein>
<organism evidence="3 4">
    <name type="scientific">Dissostichus mawsoni</name>
    <name type="common">Antarctic cod</name>
    <dbReference type="NCBI Taxonomy" id="36200"/>
    <lineage>
        <taxon>Eukaryota</taxon>
        <taxon>Metazoa</taxon>
        <taxon>Chordata</taxon>
        <taxon>Craniata</taxon>
        <taxon>Vertebrata</taxon>
        <taxon>Euteleostomi</taxon>
        <taxon>Actinopterygii</taxon>
        <taxon>Neopterygii</taxon>
        <taxon>Teleostei</taxon>
        <taxon>Neoteleostei</taxon>
        <taxon>Acanthomorphata</taxon>
        <taxon>Eupercaria</taxon>
        <taxon>Perciformes</taxon>
        <taxon>Notothenioidei</taxon>
        <taxon>Nototheniidae</taxon>
        <taxon>Dissostichus</taxon>
    </lineage>
</organism>